<sequence length="443" mass="50835">MYLDSRLKLPKYFVYDLYDDFSFQVGALSACYFGQRGYHVHLYEYRKDPRVSGNISKGRSINLALSNRGRKALAKIGLEECMVANHGVPMAARMIHSTDGTKRIIPYDPHSNQCIYSVGRNYLNGILLSAAEKRPNVHLNFEHKLVRADFDRGKLTFKCADKEALKDVHADLIVGADGAFSAVRNCMLKLPMFNYNQTYIEHSYMELSIPPGANNDMEKNFLHIWPRGGFMMIALPNADRSWTVTLFMNRDQFARLGRSSPEVLVKFFQTNFPDALRLIGRDRLIADFFSNQCSPLVSVKCNPYNVGSRAVIIGDAAHAMVPFYGQGMNAGFEDCYLLDDVLHNYGYSIGKALEQFSKMRNPDAEAICELAMYNYIEMRDLVNRRSFLWRKRLDDLLFRLMPKVWIPLYTSVTFSDMRYSKCIENRSWQDSVRTNNLSICCTI</sequence>
<dbReference type="PROSITE" id="PS51257">
    <property type="entry name" value="PROKAR_LIPOPROTEIN"/>
    <property type="match status" value="1"/>
</dbReference>
<evidence type="ECO:0000259" key="11">
    <source>
        <dbReference type="Pfam" id="PF01494"/>
    </source>
</evidence>
<dbReference type="InterPro" id="IPR002938">
    <property type="entry name" value="FAD-bd"/>
</dbReference>
<dbReference type="InterPro" id="IPR027545">
    <property type="entry name" value="Kynurenine_monooxygenase"/>
</dbReference>
<dbReference type="InterPro" id="IPR036188">
    <property type="entry name" value="FAD/NAD-bd_sf"/>
</dbReference>
<keyword evidence="10" id="KW-0472">Membrane</keyword>
<dbReference type="GO" id="GO:0004502">
    <property type="term" value="F:kynurenine 3-monooxygenase activity"/>
    <property type="evidence" value="ECO:0007669"/>
    <property type="project" value="UniProtKB-UniRule"/>
</dbReference>
<feature type="domain" description="FAD-binding" evidence="11">
    <location>
        <begin position="65"/>
        <end position="364"/>
    </location>
</feature>
<name>A0ABD0YSY9_9HEMI</name>
<keyword evidence="8 10" id="KW-0496">Mitochondrion</keyword>
<dbReference type="GO" id="GO:0019805">
    <property type="term" value="P:quinolinate biosynthetic process"/>
    <property type="evidence" value="ECO:0007669"/>
    <property type="project" value="UniProtKB-UniRule"/>
</dbReference>
<evidence type="ECO:0000313" key="12">
    <source>
        <dbReference type="EMBL" id="KAL1122309.1"/>
    </source>
</evidence>
<proteinExistence type="inferred from homology"/>
<evidence type="ECO:0000256" key="9">
    <source>
        <dbReference type="ARBA" id="ARBA00047818"/>
    </source>
</evidence>
<dbReference type="GO" id="GO:0006569">
    <property type="term" value="P:L-tryptophan catabolic process"/>
    <property type="evidence" value="ECO:0007669"/>
    <property type="project" value="UniProtKB-UniRule"/>
</dbReference>
<evidence type="ECO:0000256" key="4">
    <source>
        <dbReference type="ARBA" id="ARBA00022827"/>
    </source>
</evidence>
<keyword evidence="7 10" id="KW-0503">Monooxygenase</keyword>
<dbReference type="FunFam" id="3.50.50.60:FF:000129">
    <property type="entry name" value="Kynurenine 3-monooxygenase"/>
    <property type="match status" value="1"/>
</dbReference>
<dbReference type="Pfam" id="PF01494">
    <property type="entry name" value="FAD_binding_3"/>
    <property type="match status" value="1"/>
</dbReference>
<evidence type="ECO:0000256" key="8">
    <source>
        <dbReference type="ARBA" id="ARBA00023128"/>
    </source>
</evidence>
<comment type="caution">
    <text evidence="12">The sequence shown here is derived from an EMBL/GenBank/DDBJ whole genome shotgun (WGS) entry which is preliminary data.</text>
</comment>
<evidence type="ECO:0000313" key="13">
    <source>
        <dbReference type="Proteomes" id="UP001558652"/>
    </source>
</evidence>
<reference evidence="12 13" key="1">
    <citation type="submission" date="2024-07" db="EMBL/GenBank/DDBJ databases">
        <title>Chromosome-level genome assembly of the water stick insect Ranatra chinensis (Heteroptera: Nepidae).</title>
        <authorList>
            <person name="Liu X."/>
        </authorList>
    </citation>
    <scope>NUCLEOTIDE SEQUENCE [LARGE SCALE GENOMIC DNA]</scope>
    <source>
        <strain evidence="12">Cailab_2021Rc</strain>
        <tissue evidence="12">Muscle</tissue>
    </source>
</reference>
<protein>
    <recommendedName>
        <fullName evidence="10">Kynurenine 3-monooxygenase</fullName>
        <ecNumber evidence="10">1.14.13.9</ecNumber>
    </recommendedName>
    <alternativeName>
        <fullName evidence="10">Kynurenine 3-hydroxylase</fullName>
    </alternativeName>
</protein>
<dbReference type="Gene3D" id="3.50.50.60">
    <property type="entry name" value="FAD/NAD(P)-binding domain"/>
    <property type="match status" value="1"/>
</dbReference>
<dbReference type="EMBL" id="JBFDAA010000014">
    <property type="protein sequence ID" value="KAL1122309.1"/>
    <property type="molecule type" value="Genomic_DNA"/>
</dbReference>
<dbReference type="Proteomes" id="UP001558652">
    <property type="component" value="Unassembled WGS sequence"/>
</dbReference>
<dbReference type="SUPFAM" id="SSF51905">
    <property type="entry name" value="FAD/NAD(P)-binding domain"/>
    <property type="match status" value="1"/>
</dbReference>
<dbReference type="GO" id="GO:0031966">
    <property type="term" value="C:mitochondrial membrane"/>
    <property type="evidence" value="ECO:0007669"/>
    <property type="project" value="UniProtKB-UniRule"/>
</dbReference>
<dbReference type="GO" id="GO:0034354">
    <property type="term" value="P:'de novo' NAD+ biosynthetic process from L-tryptophan"/>
    <property type="evidence" value="ECO:0007669"/>
    <property type="project" value="UniProtKB-UniRule"/>
</dbReference>
<keyword evidence="2 10" id="KW-0285">Flavoprotein</keyword>
<keyword evidence="4 10" id="KW-0274">FAD</keyword>
<keyword evidence="13" id="KW-1185">Reference proteome</keyword>
<evidence type="ECO:0000256" key="1">
    <source>
        <dbReference type="ARBA" id="ARBA00001974"/>
    </source>
</evidence>
<comment type="similarity">
    <text evidence="10">Belongs to the aromatic-ring hydroxylase family. KMO subfamily.</text>
</comment>
<keyword evidence="3 10" id="KW-0662">Pyridine nucleotide biosynthesis</keyword>
<comment type="cofactor">
    <cofactor evidence="1 10">
        <name>FAD</name>
        <dbReference type="ChEBI" id="CHEBI:57692"/>
    </cofactor>
</comment>
<evidence type="ECO:0000256" key="10">
    <source>
        <dbReference type="HAMAP-Rule" id="MF_03018"/>
    </source>
</evidence>
<dbReference type="GO" id="GO:0050660">
    <property type="term" value="F:flavin adenine dinucleotide binding"/>
    <property type="evidence" value="ECO:0007669"/>
    <property type="project" value="UniProtKB-UniRule"/>
</dbReference>
<keyword evidence="5 10" id="KW-0521">NADP</keyword>
<evidence type="ECO:0000256" key="3">
    <source>
        <dbReference type="ARBA" id="ARBA00022642"/>
    </source>
</evidence>
<comment type="function">
    <text evidence="10">Catalyzes the hydroxylation of L-kynurenine (L-Kyn) to form 3-hydroxy-L-kynurenine (L-3OHKyn). Required for synthesis of quinolinic acid.</text>
</comment>
<accession>A0ABD0YSY9</accession>
<dbReference type="EC" id="1.14.13.9" evidence="10"/>
<dbReference type="PANTHER" id="PTHR46028">
    <property type="entry name" value="KYNURENINE 3-MONOOXYGENASE"/>
    <property type="match status" value="1"/>
</dbReference>
<evidence type="ECO:0000256" key="5">
    <source>
        <dbReference type="ARBA" id="ARBA00022857"/>
    </source>
</evidence>
<evidence type="ECO:0000256" key="2">
    <source>
        <dbReference type="ARBA" id="ARBA00022630"/>
    </source>
</evidence>
<keyword evidence="6 10" id="KW-0560">Oxidoreductase</keyword>
<evidence type="ECO:0000256" key="7">
    <source>
        <dbReference type="ARBA" id="ARBA00023033"/>
    </source>
</evidence>
<dbReference type="AlphaFoldDB" id="A0ABD0YSY9"/>
<dbReference type="HAMAP" id="MF_01971">
    <property type="entry name" value="Kynurenine_monooxygenase"/>
    <property type="match status" value="1"/>
</dbReference>
<evidence type="ECO:0000256" key="6">
    <source>
        <dbReference type="ARBA" id="ARBA00023002"/>
    </source>
</evidence>
<comment type="subcellular location">
    <subcellularLocation>
        <location evidence="10">Mitochondrion</location>
    </subcellularLocation>
    <subcellularLocation>
        <location evidence="10">Membrane</location>
        <topology evidence="10">Multi-pass membrane protein</topology>
    </subcellularLocation>
</comment>
<comment type="catalytic activity">
    <reaction evidence="9 10">
        <text>L-kynurenine + NADPH + O2 + H(+) = 3-hydroxy-L-kynurenine + NADP(+) + H2O</text>
        <dbReference type="Rhea" id="RHEA:20545"/>
        <dbReference type="ChEBI" id="CHEBI:15377"/>
        <dbReference type="ChEBI" id="CHEBI:15378"/>
        <dbReference type="ChEBI" id="CHEBI:15379"/>
        <dbReference type="ChEBI" id="CHEBI:57783"/>
        <dbReference type="ChEBI" id="CHEBI:57959"/>
        <dbReference type="ChEBI" id="CHEBI:58125"/>
        <dbReference type="ChEBI" id="CHEBI:58349"/>
        <dbReference type="EC" id="1.14.13.9"/>
    </reaction>
</comment>
<dbReference type="PRINTS" id="PR00420">
    <property type="entry name" value="RNGMNOXGNASE"/>
</dbReference>
<dbReference type="PANTHER" id="PTHR46028:SF2">
    <property type="entry name" value="KYNURENINE 3-MONOOXYGENASE"/>
    <property type="match status" value="1"/>
</dbReference>
<dbReference type="GO" id="GO:0043420">
    <property type="term" value="P:anthranilate metabolic process"/>
    <property type="evidence" value="ECO:0007669"/>
    <property type="project" value="UniProtKB-UniRule"/>
</dbReference>
<gene>
    <name evidence="12" type="ORF">AAG570_003714</name>
</gene>
<organism evidence="12 13">
    <name type="scientific">Ranatra chinensis</name>
    <dbReference type="NCBI Taxonomy" id="642074"/>
    <lineage>
        <taxon>Eukaryota</taxon>
        <taxon>Metazoa</taxon>
        <taxon>Ecdysozoa</taxon>
        <taxon>Arthropoda</taxon>
        <taxon>Hexapoda</taxon>
        <taxon>Insecta</taxon>
        <taxon>Pterygota</taxon>
        <taxon>Neoptera</taxon>
        <taxon>Paraneoptera</taxon>
        <taxon>Hemiptera</taxon>
        <taxon>Heteroptera</taxon>
        <taxon>Panheteroptera</taxon>
        <taxon>Nepomorpha</taxon>
        <taxon>Nepidae</taxon>
        <taxon>Ranatrinae</taxon>
        <taxon>Ranatra</taxon>
    </lineage>
</organism>
<comment type="pathway">
    <text evidence="10">Cofactor biosynthesis; NAD(+) biosynthesis; quinolinate from L-kynurenine: step 1/3.</text>
</comment>